<dbReference type="InterPro" id="IPR038538">
    <property type="entry name" value="MTERF_sf"/>
</dbReference>
<dbReference type="Pfam" id="PF02536">
    <property type="entry name" value="mTERF"/>
    <property type="match status" value="1"/>
</dbReference>
<comment type="similarity">
    <text evidence="1">Belongs to the mTERF family.</text>
</comment>
<reference evidence="4 5" key="1">
    <citation type="journal article" date="2019" name="Nat. Plants">
        <title>Stout camphor tree genome fills gaps in understanding of flowering plant genome evolution.</title>
        <authorList>
            <person name="Chaw S.M."/>
            <person name="Liu Y.C."/>
            <person name="Wu Y.W."/>
            <person name="Wang H.Y."/>
            <person name="Lin C.I."/>
            <person name="Wu C.S."/>
            <person name="Ke H.M."/>
            <person name="Chang L.Y."/>
            <person name="Hsu C.Y."/>
            <person name="Yang H.T."/>
            <person name="Sudianto E."/>
            <person name="Hsu M.H."/>
            <person name="Wu K.P."/>
            <person name="Wang L.N."/>
            <person name="Leebens-Mack J.H."/>
            <person name="Tsai I.J."/>
        </authorList>
    </citation>
    <scope>NUCLEOTIDE SEQUENCE [LARGE SCALE GENOMIC DNA]</scope>
    <source>
        <strain evidence="5">cv. Chaw 1501</strain>
        <tissue evidence="4">Young leaves</tissue>
    </source>
</reference>
<comment type="caution">
    <text evidence="4">The sequence shown here is derived from an EMBL/GenBank/DDBJ whole genome shotgun (WGS) entry which is preliminary data.</text>
</comment>
<evidence type="ECO:0000256" key="3">
    <source>
        <dbReference type="ARBA" id="ARBA00022946"/>
    </source>
</evidence>
<evidence type="ECO:0000256" key="1">
    <source>
        <dbReference type="ARBA" id="ARBA00007692"/>
    </source>
</evidence>
<evidence type="ECO:0000256" key="2">
    <source>
        <dbReference type="ARBA" id="ARBA00022472"/>
    </source>
</evidence>
<proteinExistence type="inferred from homology"/>
<gene>
    <name evidence="4" type="ORF">CKAN_00826200</name>
</gene>
<keyword evidence="3" id="KW-0809">Transit peptide</keyword>
<protein>
    <submittedName>
        <fullName evidence="4">Mitochodrial transcription termination factor-related</fullName>
    </submittedName>
</protein>
<dbReference type="Gene3D" id="1.25.70.10">
    <property type="entry name" value="Transcription termination factor 3, mitochondrial"/>
    <property type="match status" value="1"/>
</dbReference>
<evidence type="ECO:0000313" key="5">
    <source>
        <dbReference type="Proteomes" id="UP000283530"/>
    </source>
</evidence>
<evidence type="ECO:0000313" key="4">
    <source>
        <dbReference type="EMBL" id="RWR79672.1"/>
    </source>
</evidence>
<name>A0A443NMA6_9MAGN</name>
<dbReference type="GO" id="GO:0006353">
    <property type="term" value="P:DNA-templated transcription termination"/>
    <property type="evidence" value="ECO:0007669"/>
    <property type="project" value="UniProtKB-KW"/>
</dbReference>
<sequence>MVLSAFRKQPLCMITSEKKIKRVVNFFVDELGWKPSAISKYPDILLLSIDKRIVPRCSVVRLLMLEGLVKKDLNIFSVLKLNENSFYEKFVSEFQKRVPEVLKAYKGKMEFAWEKEGQSYNS</sequence>
<dbReference type="SMART" id="SM00733">
    <property type="entry name" value="Mterf"/>
    <property type="match status" value="2"/>
</dbReference>
<dbReference type="InterPro" id="IPR003690">
    <property type="entry name" value="MTERF"/>
</dbReference>
<dbReference type="GO" id="GO:0003676">
    <property type="term" value="F:nucleic acid binding"/>
    <property type="evidence" value="ECO:0007669"/>
    <property type="project" value="InterPro"/>
</dbReference>
<accession>A0A443NMA6</accession>
<keyword evidence="2" id="KW-0804">Transcription</keyword>
<dbReference type="EMBL" id="QPKB01000003">
    <property type="protein sequence ID" value="RWR79672.1"/>
    <property type="molecule type" value="Genomic_DNA"/>
</dbReference>
<dbReference type="PANTHER" id="PTHR13068">
    <property type="entry name" value="CGI-12 PROTEIN-RELATED"/>
    <property type="match status" value="1"/>
</dbReference>
<keyword evidence="5" id="KW-1185">Reference proteome</keyword>
<dbReference type="Proteomes" id="UP000283530">
    <property type="component" value="Unassembled WGS sequence"/>
</dbReference>
<keyword evidence="2" id="KW-0805">Transcription regulation</keyword>
<organism evidence="4 5">
    <name type="scientific">Cinnamomum micranthum f. kanehirae</name>
    <dbReference type="NCBI Taxonomy" id="337451"/>
    <lineage>
        <taxon>Eukaryota</taxon>
        <taxon>Viridiplantae</taxon>
        <taxon>Streptophyta</taxon>
        <taxon>Embryophyta</taxon>
        <taxon>Tracheophyta</taxon>
        <taxon>Spermatophyta</taxon>
        <taxon>Magnoliopsida</taxon>
        <taxon>Magnoliidae</taxon>
        <taxon>Laurales</taxon>
        <taxon>Lauraceae</taxon>
        <taxon>Cinnamomum</taxon>
    </lineage>
</organism>
<dbReference type="OrthoDB" id="637682at2759"/>
<dbReference type="AlphaFoldDB" id="A0A443NMA6"/>
<keyword evidence="2" id="KW-0806">Transcription termination</keyword>
<dbReference type="PANTHER" id="PTHR13068:SF236">
    <property type="entry name" value="OS02G0749800 PROTEIN"/>
    <property type="match status" value="1"/>
</dbReference>